<accession>A0A369B8F3</accession>
<dbReference type="InterPro" id="IPR002931">
    <property type="entry name" value="Transglutaminase-like"/>
</dbReference>
<feature type="region of interest" description="Disordered" evidence="1">
    <location>
        <begin position="45"/>
        <end position="64"/>
    </location>
</feature>
<dbReference type="AlphaFoldDB" id="A0A369B8F3"/>
<dbReference type="InterPro" id="IPR038765">
    <property type="entry name" value="Papain-like_cys_pep_sf"/>
</dbReference>
<protein>
    <submittedName>
        <fullName evidence="3">Transglutaminase superfamily protein</fullName>
    </submittedName>
</protein>
<dbReference type="OrthoDB" id="9788327at2"/>
<evidence type="ECO:0000313" key="4">
    <source>
        <dbReference type="Proteomes" id="UP000253090"/>
    </source>
</evidence>
<reference evidence="3 4" key="1">
    <citation type="submission" date="2018-07" db="EMBL/GenBank/DDBJ databases">
        <title>Genomic Encyclopedia of Type Strains, Phase III (KMG-III): the genomes of soil and plant-associated and newly described type strains.</title>
        <authorList>
            <person name="Whitman W."/>
        </authorList>
    </citation>
    <scope>NUCLEOTIDE SEQUENCE [LARGE SCALE GENOMIC DNA]</scope>
    <source>
        <strain evidence="3 4">CECT 8333</strain>
    </source>
</reference>
<dbReference type="Proteomes" id="UP000253090">
    <property type="component" value="Unassembled WGS sequence"/>
</dbReference>
<gene>
    <name evidence="3" type="ORF">DFP94_10860</name>
</gene>
<comment type="caution">
    <text evidence="3">The sequence shown here is derived from an EMBL/GenBank/DDBJ whole genome shotgun (WGS) entry which is preliminary data.</text>
</comment>
<dbReference type="Pfam" id="PF01841">
    <property type="entry name" value="Transglut_core"/>
    <property type="match status" value="1"/>
</dbReference>
<sequence>MGLIFKNPTTLEVFLLKKMLFSIFILAFVLSGCDLGNYSARISGNNSNMGSPQQNAGNKTDSMNAADQAESLLPPLTVLDIKQKYDSPKQTTLMPLYNVEHDKKFKFRFNCNMTDLFFYENVVTVHTDQRALPESKIGTFNYLEDYNADKSVLVVEPSFAVLTSEETGRDFETSWGYAPIYYLRVNYDLDASERTELEKPIIIPFTIKSELQAPHVRYEIDADGRFKLVWDEVKGAEKYNVYNVYSSGNKEPLPGPEQGYKHAFPGRVGTVTNTEFQDFYLDGNDGLQYGQYQGKLGQKAITAQNFIVNGQYYVTAVKDGAESNFGPPVDAMELSNSLPTFLVNNEIYYMDYKTAKDLPKTTKVYTIDETVLTRSILYDPEHIEEKESYVLIPFKVEGTLLSGKAMVSSLDKKDLEVLRQGNTVNDNPQSSKEGFIQIESFSAHGPGPEVPTIIRNSFFRSKIDEDELIDAQRRNTKQVVEKGNQESVPQTDPANPVPVHADSAVEEYLALHLMAASQKISLKAFPETQNFEVLYDTVDKVIYQNPLILDVKSYGYDYRSLTLHINYSDSKSNIKKKQEEIIAEATRLVKWIIKDGASEDDKRKAIYDYLNDHTRYDDAALANVEQYGFKKFDARFNDSFNTYGILVKKIGVCASYASAYKLLSDLAGLESIVITGTLDNVPHTWNKVKINNEWLNVDPTNNETNSGIPYWLFDSNDETAQDMQFVINDKYWIDYDMKQFAGKTNSHDYYISHGLQMDSMEQFHDKLTESIQQGNPKLFVRFDDPIDEPAMLDTLIEVYSGFPPDIHENAVYTIYDNYLIVSH</sequence>
<dbReference type="Gene3D" id="3.10.620.30">
    <property type="match status" value="1"/>
</dbReference>
<name>A0A369B8F3_9BACL</name>
<evidence type="ECO:0000256" key="1">
    <source>
        <dbReference type="SAM" id="MobiDB-lite"/>
    </source>
</evidence>
<evidence type="ECO:0000259" key="2">
    <source>
        <dbReference type="SMART" id="SM00460"/>
    </source>
</evidence>
<dbReference type="PROSITE" id="PS51257">
    <property type="entry name" value="PROKAR_LIPOPROTEIN"/>
    <property type="match status" value="1"/>
</dbReference>
<proteinExistence type="predicted"/>
<dbReference type="SUPFAM" id="SSF54001">
    <property type="entry name" value="Cysteine proteinases"/>
    <property type="match status" value="1"/>
</dbReference>
<evidence type="ECO:0000313" key="3">
    <source>
        <dbReference type="EMBL" id="RCX17701.1"/>
    </source>
</evidence>
<dbReference type="EMBL" id="QPJW01000008">
    <property type="protein sequence ID" value="RCX17701.1"/>
    <property type="molecule type" value="Genomic_DNA"/>
</dbReference>
<keyword evidence="4" id="KW-1185">Reference proteome</keyword>
<dbReference type="SMART" id="SM00460">
    <property type="entry name" value="TGc"/>
    <property type="match status" value="1"/>
</dbReference>
<feature type="domain" description="Transglutaminase-like" evidence="2">
    <location>
        <begin position="645"/>
        <end position="701"/>
    </location>
</feature>
<organism evidence="3 4">
    <name type="scientific">Fontibacillus phaseoli</name>
    <dbReference type="NCBI Taxonomy" id="1416533"/>
    <lineage>
        <taxon>Bacteria</taxon>
        <taxon>Bacillati</taxon>
        <taxon>Bacillota</taxon>
        <taxon>Bacilli</taxon>
        <taxon>Bacillales</taxon>
        <taxon>Paenibacillaceae</taxon>
        <taxon>Fontibacillus</taxon>
    </lineage>
</organism>